<dbReference type="STRING" id="4537.A0A0E0K2F2"/>
<evidence type="ECO:0000313" key="3">
    <source>
        <dbReference type="Proteomes" id="UP000026962"/>
    </source>
</evidence>
<dbReference type="SMART" id="SM00950">
    <property type="entry name" value="Piwi"/>
    <property type="match status" value="1"/>
</dbReference>
<dbReference type="eggNOG" id="KOG1041">
    <property type="taxonomic scope" value="Eukaryota"/>
</dbReference>
<organism evidence="2">
    <name type="scientific">Oryza punctata</name>
    <name type="common">Red rice</name>
    <dbReference type="NCBI Taxonomy" id="4537"/>
    <lineage>
        <taxon>Eukaryota</taxon>
        <taxon>Viridiplantae</taxon>
        <taxon>Streptophyta</taxon>
        <taxon>Embryophyta</taxon>
        <taxon>Tracheophyta</taxon>
        <taxon>Spermatophyta</taxon>
        <taxon>Magnoliopsida</taxon>
        <taxon>Liliopsida</taxon>
        <taxon>Poales</taxon>
        <taxon>Poaceae</taxon>
        <taxon>BOP clade</taxon>
        <taxon>Oryzoideae</taxon>
        <taxon>Oryzeae</taxon>
        <taxon>Oryzinae</taxon>
        <taxon>Oryza</taxon>
    </lineage>
</organism>
<dbReference type="InterPro" id="IPR012337">
    <property type="entry name" value="RNaseH-like_sf"/>
</dbReference>
<name>A0A0E0K2F2_ORYPU</name>
<dbReference type="Proteomes" id="UP000026962">
    <property type="component" value="Chromosome 2"/>
</dbReference>
<dbReference type="EnsemblPlants" id="OPUNC02G22010.1">
    <property type="protein sequence ID" value="OPUNC02G22010.1"/>
    <property type="gene ID" value="OPUNC02G22010"/>
</dbReference>
<dbReference type="OMA" id="CHTFGRA"/>
<dbReference type="GO" id="GO:0003676">
    <property type="term" value="F:nucleic acid binding"/>
    <property type="evidence" value="ECO:0007669"/>
    <property type="project" value="InterPro"/>
</dbReference>
<dbReference type="HOGENOM" id="CLU_004544_6_2_1"/>
<evidence type="ECO:0000259" key="1">
    <source>
        <dbReference type="PROSITE" id="PS50822"/>
    </source>
</evidence>
<dbReference type="InterPro" id="IPR003165">
    <property type="entry name" value="Piwi"/>
</dbReference>
<reference evidence="2" key="2">
    <citation type="submission" date="2018-05" db="EMBL/GenBank/DDBJ databases">
        <title>OpunRS2 (Oryza punctata Reference Sequence Version 2).</title>
        <authorList>
            <person name="Zhang J."/>
            <person name="Kudrna D."/>
            <person name="Lee S."/>
            <person name="Talag J."/>
            <person name="Welchert J."/>
            <person name="Wing R.A."/>
        </authorList>
    </citation>
    <scope>NUCLEOTIDE SEQUENCE [LARGE SCALE GENOMIC DNA]</scope>
</reference>
<reference evidence="2" key="1">
    <citation type="submission" date="2015-04" db="UniProtKB">
        <authorList>
            <consortium name="EnsemblPlants"/>
        </authorList>
    </citation>
    <scope>IDENTIFICATION</scope>
</reference>
<dbReference type="Pfam" id="PF02171">
    <property type="entry name" value="Piwi"/>
    <property type="match status" value="1"/>
</dbReference>
<dbReference type="SUPFAM" id="SSF53098">
    <property type="entry name" value="Ribonuclease H-like"/>
    <property type="match status" value="1"/>
</dbReference>
<dbReference type="AlphaFoldDB" id="A0A0E0K2F2"/>
<dbReference type="Gene3D" id="3.30.420.10">
    <property type="entry name" value="Ribonuclease H-like superfamily/Ribonuclease H"/>
    <property type="match status" value="1"/>
</dbReference>
<feature type="domain" description="Piwi" evidence="1">
    <location>
        <begin position="94"/>
        <end position="313"/>
    </location>
</feature>
<dbReference type="PROSITE" id="PS50822">
    <property type="entry name" value="PIWI"/>
    <property type="match status" value="2"/>
</dbReference>
<proteinExistence type="predicted"/>
<evidence type="ECO:0000313" key="2">
    <source>
        <dbReference type="EnsemblPlants" id="OPUNC02G22010.1"/>
    </source>
</evidence>
<keyword evidence="3" id="KW-1185">Reference proteome</keyword>
<feature type="domain" description="Piwi" evidence="1">
    <location>
        <begin position="39"/>
        <end position="93"/>
    </location>
</feature>
<dbReference type="Gramene" id="OPUNC02G22010.1">
    <property type="protein sequence ID" value="OPUNC02G22010.1"/>
    <property type="gene ID" value="OPUNC02G22010"/>
</dbReference>
<protein>
    <recommendedName>
        <fullName evidence="1">Piwi domain-containing protein</fullName>
    </recommendedName>
</protein>
<sequence length="349" mass="39691">MINKDFKEWPLVPLWSINDLNIAAALKSIHSTAKEQLQLLIVILPEERGNYGKIKRVCETKLGLVSQCCLPKNVKTDTNIKYLENIALKINVKVVGSIDWPEVTTYRAVISAQLERQEIIGGLFHTTRDPKGCLRPDGMIRELMMNFYQKNRCKPERIIFYRDGISESQFSQVIIHEVDAIRKVACLSLQEDYLPPITLVIVQKRHHTRIFPPTLCSNYNEQVAQIPSGTVIEQDICHPSGFDFYLCSHTSQGNSRPTHYTVIFDENHFTADGLQLLTHNLCYVYARCTRAVSIVPPVYYAHLAAARGRRYLGKFGDGSSIRNEVTSELPEFLKVPKIADSVLGVMFYC</sequence>
<dbReference type="Gene3D" id="3.40.50.2300">
    <property type="match status" value="1"/>
</dbReference>
<accession>A0A0E0K2F2</accession>
<dbReference type="PANTHER" id="PTHR22891">
    <property type="entry name" value="EUKARYOTIC TRANSLATION INITIATION FACTOR 2C"/>
    <property type="match status" value="1"/>
</dbReference>
<dbReference type="InterPro" id="IPR036397">
    <property type="entry name" value="RNaseH_sf"/>
</dbReference>